<dbReference type="InterPro" id="IPR000092">
    <property type="entry name" value="Polyprenyl_synt"/>
</dbReference>
<evidence type="ECO:0000313" key="1">
    <source>
        <dbReference type="Proteomes" id="UP000694845"/>
    </source>
</evidence>
<dbReference type="OMA" id="VMQTAKN"/>
<dbReference type="GO" id="GO:0005739">
    <property type="term" value="C:mitochondrion"/>
    <property type="evidence" value="ECO:0007669"/>
    <property type="project" value="TreeGrafter"/>
</dbReference>
<dbReference type="GO" id="GO:0006744">
    <property type="term" value="P:ubiquinone biosynthetic process"/>
    <property type="evidence" value="ECO:0007669"/>
    <property type="project" value="TreeGrafter"/>
</dbReference>
<dbReference type="GO" id="GO:0008299">
    <property type="term" value="P:isoprenoid biosynthetic process"/>
    <property type="evidence" value="ECO:0007669"/>
    <property type="project" value="InterPro"/>
</dbReference>
<dbReference type="OrthoDB" id="9983019at2759"/>
<protein>
    <submittedName>
        <fullName evidence="2">Decaprenyl-diphosphate synthase subunit 2-like</fullName>
    </submittedName>
</protein>
<dbReference type="Proteomes" id="UP000694845">
    <property type="component" value="Unplaced"/>
</dbReference>
<dbReference type="AlphaFoldDB" id="A0A8B7XML8"/>
<dbReference type="GeneID" id="110974599"/>
<sequence length="532" mass="58056">MNIMASCRDTVMRRLLCFLHQGNHRHLKPNVVSLKNATLLFQRTGFNRLTVRPLQTGIRAGTFSHLQRKSGSLKSTRPISASLEPAYACSWISTSSAEQQQIFKRRLDQVCGNQMLCNGFLAGSHFVTNKRCLGVSALMTNTYNCRTQGGASGSRPSCVLQLQVPQVAASAPSRGLSLFGFSDQSAWARAIAEAEKIVGYPTSFLSLRCLLSDELSNVAMQVRKLVGTKHPLVKTARNLVYDGKHNIQTRGLIILLISKAAWPSPQSRNRQGMVRGIYPSQRTLAEIAEMIHTAFLVHKGVVNIQDLLPSDGPRRVMEFGNKISVLSGDFLLASACLGLAQLRNTYVVDLISQAISDLSEAAFTIFSEEEPGAKEWGQVPLSNLGMADWAQYVFLSSGSLIAKSCRAALNLAGHEEEMQACVSEFGRNIALAQQLHHELLLFTTSNSSPTSFSLTSAPVLLHLEGSGSQDRLRNQTKFDMKKLHREVCSGSAIAKSQELCLGYAESARLAISGFPQSEAKDALLKMVKAVSG</sequence>
<dbReference type="CTD" id="57107"/>
<reference evidence="2" key="1">
    <citation type="submission" date="2025-08" db="UniProtKB">
        <authorList>
            <consortium name="RefSeq"/>
        </authorList>
    </citation>
    <scope>IDENTIFICATION</scope>
</reference>
<dbReference type="GO" id="GO:1990234">
    <property type="term" value="C:transferase complex"/>
    <property type="evidence" value="ECO:0007669"/>
    <property type="project" value="TreeGrafter"/>
</dbReference>
<dbReference type="PANTHER" id="PTHR12001">
    <property type="entry name" value="GERANYLGERANYL PYROPHOSPHATE SYNTHASE"/>
    <property type="match status" value="1"/>
</dbReference>
<dbReference type="Pfam" id="PF00348">
    <property type="entry name" value="polyprenyl_synt"/>
    <property type="match status" value="1"/>
</dbReference>
<proteinExistence type="predicted"/>
<dbReference type="RefSeq" id="XP_022082064.1">
    <property type="nucleotide sequence ID" value="XM_022226372.1"/>
</dbReference>
<dbReference type="KEGG" id="aplc:110974599"/>
<dbReference type="GO" id="GO:0004659">
    <property type="term" value="F:prenyltransferase activity"/>
    <property type="evidence" value="ECO:0007669"/>
    <property type="project" value="InterPro"/>
</dbReference>
<accession>A0A8B7XML8</accession>
<keyword evidence="1" id="KW-1185">Reference proteome</keyword>
<organism evidence="1 2">
    <name type="scientific">Acanthaster planci</name>
    <name type="common">Crown-of-thorns starfish</name>
    <dbReference type="NCBI Taxonomy" id="133434"/>
    <lineage>
        <taxon>Eukaryota</taxon>
        <taxon>Metazoa</taxon>
        <taxon>Echinodermata</taxon>
        <taxon>Eleutherozoa</taxon>
        <taxon>Asterozoa</taxon>
        <taxon>Asteroidea</taxon>
        <taxon>Valvatacea</taxon>
        <taxon>Valvatida</taxon>
        <taxon>Acanthasteridae</taxon>
        <taxon>Acanthaster</taxon>
    </lineage>
</organism>
<name>A0A8B7XML8_ACAPL</name>
<dbReference type="InterPro" id="IPR008949">
    <property type="entry name" value="Isoprenoid_synthase_dom_sf"/>
</dbReference>
<evidence type="ECO:0000313" key="2">
    <source>
        <dbReference type="RefSeq" id="XP_022082064.1"/>
    </source>
</evidence>
<dbReference type="SUPFAM" id="SSF48576">
    <property type="entry name" value="Terpenoid synthases"/>
    <property type="match status" value="1"/>
</dbReference>
<dbReference type="Gene3D" id="1.10.600.10">
    <property type="entry name" value="Farnesyl Diphosphate Synthase"/>
    <property type="match status" value="1"/>
</dbReference>
<dbReference type="PANTHER" id="PTHR12001:SF55">
    <property type="entry name" value="ALL TRANS-POLYPRENYL-DIPHOSPHATE SYNTHASE PDSS2"/>
    <property type="match status" value="1"/>
</dbReference>
<gene>
    <name evidence="2" type="primary">LOC110974599</name>
</gene>